<sequence>MGKIPKVTKAEMLPGVRLRLEFENGQIRYYPVREQIQLLMKPADVTHLKETYGANLFLGGMMTWMGNEITIEPNGDVLLNKALIPAELLWKNSTRHLNGFREGEKEELEALPHPYWQGVKSVSLILWIIGLFLVVVLLVELAVSLGFLKV</sequence>
<dbReference type="RefSeq" id="WP_205871956.1">
    <property type="nucleotide sequence ID" value="NZ_CP070872.1"/>
</dbReference>
<keyword evidence="1" id="KW-1133">Transmembrane helix</keyword>
<evidence type="ECO:0000313" key="2">
    <source>
        <dbReference type="EMBL" id="QSE76657.1"/>
    </source>
</evidence>
<gene>
    <name evidence="2" type="ORF">JW886_09435</name>
</gene>
<keyword evidence="3" id="KW-1185">Reference proteome</keyword>
<evidence type="ECO:0000256" key="1">
    <source>
        <dbReference type="SAM" id="Phobius"/>
    </source>
</evidence>
<name>A0AA45KG42_9LACT</name>
<evidence type="ECO:0000313" key="3">
    <source>
        <dbReference type="Proteomes" id="UP000663608"/>
    </source>
</evidence>
<proteinExistence type="predicted"/>
<dbReference type="EMBL" id="CP070872">
    <property type="protein sequence ID" value="QSE76657.1"/>
    <property type="molecule type" value="Genomic_DNA"/>
</dbReference>
<accession>A0AA45KG42</accession>
<protein>
    <recommendedName>
        <fullName evidence="4">DUF2442 domain-containing protein</fullName>
    </recommendedName>
</protein>
<dbReference type="Proteomes" id="UP000663608">
    <property type="component" value="Chromosome"/>
</dbReference>
<reference evidence="2 3" key="1">
    <citation type="submission" date="2021-02" db="EMBL/GenBank/DDBJ databases">
        <title>Complete genome sequence of Lactococcus lactis strain K_LL004.</title>
        <authorList>
            <person name="Kim H.B."/>
        </authorList>
    </citation>
    <scope>NUCLEOTIDE SEQUENCE [LARGE SCALE GENOMIC DNA]</scope>
    <source>
        <strain evidence="2 3">K_LL004</strain>
    </source>
</reference>
<evidence type="ECO:0008006" key="4">
    <source>
        <dbReference type="Google" id="ProtNLM"/>
    </source>
</evidence>
<organism evidence="2 3">
    <name type="scientific">Lactococcus taiwanensis</name>
    <dbReference type="NCBI Taxonomy" id="1151742"/>
    <lineage>
        <taxon>Bacteria</taxon>
        <taxon>Bacillati</taxon>
        <taxon>Bacillota</taxon>
        <taxon>Bacilli</taxon>
        <taxon>Lactobacillales</taxon>
        <taxon>Streptococcaceae</taxon>
        <taxon>Lactococcus</taxon>
    </lineage>
</organism>
<keyword evidence="1" id="KW-0812">Transmembrane</keyword>
<dbReference type="KEGG" id="lti:JW886_09435"/>
<keyword evidence="1" id="KW-0472">Membrane</keyword>
<feature type="transmembrane region" description="Helical" evidence="1">
    <location>
        <begin position="124"/>
        <end position="148"/>
    </location>
</feature>
<dbReference type="AlphaFoldDB" id="A0AA45KG42"/>